<keyword evidence="7" id="KW-0547">Nucleotide-binding</keyword>
<keyword evidence="9" id="KW-0067">ATP-binding</keyword>
<evidence type="ECO:0000259" key="13">
    <source>
        <dbReference type="Pfam" id="PF07989"/>
    </source>
</evidence>
<evidence type="ECO:0000256" key="5">
    <source>
        <dbReference type="ARBA" id="ARBA00022490"/>
    </source>
</evidence>
<dbReference type="AlphaFoldDB" id="A0A1W0AA00"/>
<feature type="coiled-coil region" evidence="12">
    <location>
        <begin position="80"/>
        <end position="181"/>
    </location>
</feature>
<evidence type="ECO:0000256" key="6">
    <source>
        <dbReference type="ARBA" id="ARBA00022679"/>
    </source>
</evidence>
<dbReference type="InterPro" id="IPR043129">
    <property type="entry name" value="ATPase_NBD"/>
</dbReference>
<dbReference type="Pfam" id="PF03630">
    <property type="entry name" value="Fumble"/>
    <property type="match status" value="1"/>
</dbReference>
<evidence type="ECO:0000256" key="8">
    <source>
        <dbReference type="ARBA" id="ARBA00022777"/>
    </source>
</evidence>
<evidence type="ECO:0000256" key="10">
    <source>
        <dbReference type="ARBA" id="ARBA00022993"/>
    </source>
</evidence>
<dbReference type="Pfam" id="PF07989">
    <property type="entry name" value="Cnn_1N"/>
    <property type="match status" value="1"/>
</dbReference>
<dbReference type="GO" id="GO:0004594">
    <property type="term" value="F:pantothenate kinase activity"/>
    <property type="evidence" value="ECO:0007669"/>
    <property type="project" value="UniProtKB-EC"/>
</dbReference>
<keyword evidence="8 14" id="KW-0418">Kinase</keyword>
<accession>A0A1W0AA00</accession>
<dbReference type="CDD" id="cd24122">
    <property type="entry name" value="ASKHA_NBD_PanK-II_Pank1-like"/>
    <property type="match status" value="1"/>
</dbReference>
<dbReference type="PANTHER" id="PTHR12280:SF30">
    <property type="entry name" value="FUMBLE"/>
    <property type="match status" value="1"/>
</dbReference>
<dbReference type="FunFam" id="3.30.420.40:FF:000025">
    <property type="entry name" value="pantothenate kinase 2, mitochondrial"/>
    <property type="match status" value="1"/>
</dbReference>
<feature type="coiled-coil region" evidence="12">
    <location>
        <begin position="216"/>
        <end position="521"/>
    </location>
</feature>
<dbReference type="GO" id="GO:0005524">
    <property type="term" value="F:ATP binding"/>
    <property type="evidence" value="ECO:0007669"/>
    <property type="project" value="UniProtKB-KW"/>
</dbReference>
<dbReference type="InterPro" id="IPR012943">
    <property type="entry name" value="Cnn_1N"/>
</dbReference>
<comment type="subcellular location">
    <subcellularLocation>
        <location evidence="2">Cytoplasm</location>
    </subcellularLocation>
</comment>
<keyword evidence="15" id="KW-1185">Reference proteome</keyword>
<comment type="caution">
    <text evidence="14">The sequence shown here is derived from an EMBL/GenBank/DDBJ whole genome shotgun (WGS) entry which is preliminary data.</text>
</comment>
<evidence type="ECO:0000256" key="3">
    <source>
        <dbReference type="ARBA" id="ARBA00005225"/>
    </source>
</evidence>
<dbReference type="EMBL" id="JNBS01000281">
    <property type="protein sequence ID" value="OQS07065.1"/>
    <property type="molecule type" value="Genomic_DNA"/>
</dbReference>
<comment type="catalytic activity">
    <reaction evidence="1">
        <text>(R)-pantothenate + ATP = (R)-4'-phosphopantothenate + ADP + H(+)</text>
        <dbReference type="Rhea" id="RHEA:16373"/>
        <dbReference type="ChEBI" id="CHEBI:10986"/>
        <dbReference type="ChEBI" id="CHEBI:15378"/>
        <dbReference type="ChEBI" id="CHEBI:29032"/>
        <dbReference type="ChEBI" id="CHEBI:30616"/>
        <dbReference type="ChEBI" id="CHEBI:456216"/>
        <dbReference type="EC" id="2.7.1.33"/>
    </reaction>
</comment>
<dbReference type="NCBIfam" id="TIGR00555">
    <property type="entry name" value="panK_eukar"/>
    <property type="match status" value="1"/>
</dbReference>
<dbReference type="SUPFAM" id="SSF53067">
    <property type="entry name" value="Actin-like ATPase domain"/>
    <property type="match status" value="2"/>
</dbReference>
<evidence type="ECO:0000313" key="14">
    <source>
        <dbReference type="EMBL" id="OQS07065.1"/>
    </source>
</evidence>
<dbReference type="GO" id="GO:0015937">
    <property type="term" value="P:coenzyme A biosynthetic process"/>
    <property type="evidence" value="ECO:0007669"/>
    <property type="project" value="UniProtKB-KW"/>
</dbReference>
<comment type="pathway">
    <text evidence="3">Cofactor biosynthesis; coenzyme A biosynthesis; CoA from (R)-pantothenate: step 1/5.</text>
</comment>
<dbReference type="Gene3D" id="3.30.420.510">
    <property type="match status" value="1"/>
</dbReference>
<dbReference type="EC" id="2.7.1.33" evidence="4"/>
<sequence>MEEVPMEEGQQLVRERDAERDRLMKEAFNMKLRINFLEEQLLKYKDGTGFEDEDFESENLHLRTVIEEKVQELERRNYLLVRARDAIEVLRVDLEAAKENNRLNNSTTYSQLEEAMNEVSRLEQEVQKLEDEIQSLQTELDGMNHKYNDLLRRYNELDLEHTEHLRLMQRLEAEKERIVENANWDVQRTKNEMQLTYDAQLNQEIERWHKERGDLLQLWETKVREKENENTRIKMEITDRDTLVKTLQQSKHDLEITLDTNNKQREACENEILNLQQRLMRAASESDDATSLRRQCEILDKEARNLRLQLKDTEQQAQDEIRRMGDEIEHLRAQKQQFLDQMSLQSDKVQWESAKKIEALETRNEQLNTELREATMNSQQLRELLTKAQATADEWETKAKAAATEYDSKLQQLEKIQSSGALLEQEQTKHQERIALLQAELTSAKEADQQLRGSFQLALADIAKNEVLLQEREKSLTAMQQENATLLAKLNEEIVKGKTQRQSLKTKIQTLEAERNQVQLQSKDEANSLALQLSQMHSLKEHFTAKSQIMEAAWHQASGQFQARIDALQDRLGALLTKISDVQTMRDGAQKQWLDEIKREALQAKMKWEQDLVLAQRHIRSEAERADKLERDVRDAQQKLQRVEAESSQKLVRLEVEYQRTIRDVTALKEKLNKSQHKDEHIRLLTQEIEQSRQVQRNLESQLRCAIQDQLPLQNTIKQLEETISKLQEKERTTEQLIRQQCQRTDSILDKTTPLDQLENILRKTRELVHHTDKFQEKHAPIWSRAISSVQLPVEMSNHCIRLLNCNKQLSQRLEQIASQLKVSSSQPVSSSQSSLDALVHSLQDAKAPIMPGTTRLLEAYQSSNSVLARLNKELVKQAAFAAVCVLVVAYTLKRQHIRKRDWKRRISLKKISPTSDMGRSFGLDIGGTLSKIVFFEQSSSSQRPRANSHVLAAQQVSAFVKASDSYGSSGVRDTRLSITSETLGGTLHFIHFETRKMEGAVLHVANHSLNQSLRVVSCTGGGAHKYAEMIEQLAGIQVQKKDEIECLVKGLNFLLNVFPQEVFTFVNVDFTSLSATRVSLVRDNKDEDIFPYILVSIGSGVSVLHVTGPNTYTRVSGSSIGGGTYWGLCRMLFECQTYDEALDLCVHGRNASVDMSVGDIYGGAYEKFNLPATTVASSFGKMITVDRNQVSDADIARSLLVMTTQNIGLIAYLNACIHGTKRIFFVGNFLRHNKISCRTLAYAINFWSKGEMKAHFCRHEGYLGALGAFLSNNNNL</sequence>
<protein>
    <recommendedName>
        <fullName evidence="4">pantothenate kinase</fullName>
        <ecNumber evidence="4">2.7.1.33</ecNumber>
    </recommendedName>
</protein>
<evidence type="ECO:0000256" key="4">
    <source>
        <dbReference type="ARBA" id="ARBA00012102"/>
    </source>
</evidence>
<dbReference type="Proteomes" id="UP000243217">
    <property type="component" value="Unassembled WGS sequence"/>
</dbReference>
<name>A0A1W0AA00_9STRA</name>
<dbReference type="STRING" id="74557.A0A1W0AA00"/>
<dbReference type="GO" id="GO:0005829">
    <property type="term" value="C:cytosol"/>
    <property type="evidence" value="ECO:0007669"/>
    <property type="project" value="TreeGrafter"/>
</dbReference>
<evidence type="ECO:0000256" key="2">
    <source>
        <dbReference type="ARBA" id="ARBA00004496"/>
    </source>
</evidence>
<comment type="similarity">
    <text evidence="11">Belongs to the type II pantothenate kinase family.</text>
</comment>
<evidence type="ECO:0000256" key="7">
    <source>
        <dbReference type="ARBA" id="ARBA00022741"/>
    </source>
</evidence>
<organism evidence="14 15">
    <name type="scientific">Thraustotheca clavata</name>
    <dbReference type="NCBI Taxonomy" id="74557"/>
    <lineage>
        <taxon>Eukaryota</taxon>
        <taxon>Sar</taxon>
        <taxon>Stramenopiles</taxon>
        <taxon>Oomycota</taxon>
        <taxon>Saprolegniomycetes</taxon>
        <taxon>Saprolegniales</taxon>
        <taxon>Achlyaceae</taxon>
        <taxon>Thraustotheca</taxon>
    </lineage>
</organism>
<evidence type="ECO:0000256" key="12">
    <source>
        <dbReference type="SAM" id="Coils"/>
    </source>
</evidence>
<dbReference type="GO" id="GO:0005634">
    <property type="term" value="C:nucleus"/>
    <property type="evidence" value="ECO:0007669"/>
    <property type="project" value="TreeGrafter"/>
</dbReference>
<feature type="domain" description="Centrosomin N-terminal motif 1" evidence="13">
    <location>
        <begin position="13"/>
        <end position="88"/>
    </location>
</feature>
<reference evidence="14 15" key="1">
    <citation type="journal article" date="2014" name="Genome Biol. Evol.">
        <title>The secreted proteins of Achlya hypogyna and Thraustotheca clavata identify the ancestral oomycete secretome and reveal gene acquisitions by horizontal gene transfer.</title>
        <authorList>
            <person name="Misner I."/>
            <person name="Blouin N."/>
            <person name="Leonard G."/>
            <person name="Richards T.A."/>
            <person name="Lane C.E."/>
        </authorList>
    </citation>
    <scope>NUCLEOTIDE SEQUENCE [LARGE SCALE GENOMIC DNA]</scope>
    <source>
        <strain evidence="14 15">ATCC 34112</strain>
    </source>
</reference>
<dbReference type="InterPro" id="IPR004567">
    <property type="entry name" value="Type_II_PanK"/>
</dbReference>
<feature type="coiled-coil region" evidence="12">
    <location>
        <begin position="612"/>
        <end position="740"/>
    </location>
</feature>
<evidence type="ECO:0000256" key="1">
    <source>
        <dbReference type="ARBA" id="ARBA00001206"/>
    </source>
</evidence>
<proteinExistence type="inferred from homology"/>
<gene>
    <name evidence="14" type="ORF">THRCLA_00934</name>
</gene>
<dbReference type="Gene3D" id="3.30.420.40">
    <property type="match status" value="1"/>
</dbReference>
<dbReference type="PANTHER" id="PTHR12280">
    <property type="entry name" value="PANTOTHENATE KINASE"/>
    <property type="match status" value="1"/>
</dbReference>
<keyword evidence="10" id="KW-0173">Coenzyme A biosynthesis</keyword>
<evidence type="ECO:0000256" key="11">
    <source>
        <dbReference type="ARBA" id="ARBA00060870"/>
    </source>
</evidence>
<dbReference type="GO" id="GO:0005815">
    <property type="term" value="C:microtubule organizing center"/>
    <property type="evidence" value="ECO:0007669"/>
    <property type="project" value="InterPro"/>
</dbReference>
<keyword evidence="12" id="KW-0175">Coiled coil</keyword>
<dbReference type="OrthoDB" id="275583at2759"/>
<keyword evidence="6" id="KW-0808">Transferase</keyword>
<keyword evidence="5" id="KW-0963">Cytoplasm</keyword>
<evidence type="ECO:0000256" key="9">
    <source>
        <dbReference type="ARBA" id="ARBA00022840"/>
    </source>
</evidence>
<evidence type="ECO:0000313" key="15">
    <source>
        <dbReference type="Proteomes" id="UP000243217"/>
    </source>
</evidence>